<dbReference type="Gene3D" id="3.60.70.12">
    <property type="entry name" value="L-amino peptidase D-ALA esterase/amidase"/>
    <property type="match status" value="1"/>
</dbReference>
<dbReference type="GO" id="GO:0006526">
    <property type="term" value="P:L-arginine biosynthetic process"/>
    <property type="evidence" value="ECO:0007669"/>
    <property type="project" value="UniProtKB-UniRule"/>
</dbReference>
<evidence type="ECO:0000256" key="2">
    <source>
        <dbReference type="ARBA" id="ARBA00011475"/>
    </source>
</evidence>
<feature type="site" description="Cleavage; by autolysis" evidence="9">
    <location>
        <begin position="255"/>
        <end position="256"/>
    </location>
</feature>
<dbReference type="AlphaFoldDB" id="A0A1P8F646"/>
<evidence type="ECO:0000256" key="4">
    <source>
        <dbReference type="ARBA" id="ARBA00022605"/>
    </source>
</evidence>
<feature type="binding site" evidence="9">
    <location>
        <position position="245"/>
    </location>
    <ligand>
        <name>substrate</name>
    </ligand>
</feature>
<dbReference type="PANTHER" id="PTHR23100">
    <property type="entry name" value="ARGININE BIOSYNTHESIS BIFUNCTIONAL PROTEIN ARGJ"/>
    <property type="match status" value="1"/>
</dbReference>
<keyword evidence="6 9" id="KW-0068">Autocatalytic cleavage</keyword>
<dbReference type="Gene3D" id="3.10.20.340">
    <property type="entry name" value="ArgJ beta chain, C-terminal domain"/>
    <property type="match status" value="1"/>
</dbReference>
<comment type="pathway">
    <text evidence="9">Amino-acid biosynthesis; L-arginine biosynthesis; N(2)-acetyl-L-ornithine from L-glutamate: step 1/4.</text>
</comment>
<dbReference type="FunFam" id="3.10.20.340:FF:000001">
    <property type="entry name" value="Arginine biosynthesis bifunctional protein ArgJ, chloroplastic"/>
    <property type="match status" value="1"/>
</dbReference>
<evidence type="ECO:0000256" key="9">
    <source>
        <dbReference type="HAMAP-Rule" id="MF_01106"/>
    </source>
</evidence>
<evidence type="ECO:0000256" key="3">
    <source>
        <dbReference type="ARBA" id="ARBA00022571"/>
    </source>
</evidence>
<feature type="binding site" evidence="9">
    <location>
        <position position="468"/>
    </location>
    <ligand>
        <name>substrate</name>
    </ligand>
</feature>
<evidence type="ECO:0000256" key="8">
    <source>
        <dbReference type="ARBA" id="ARBA00049439"/>
    </source>
</evidence>
<feature type="binding site" evidence="9">
    <location>
        <position position="256"/>
    </location>
    <ligand>
        <name>substrate</name>
    </ligand>
</feature>
<dbReference type="GO" id="GO:0004358">
    <property type="term" value="F:L-glutamate N-acetyltransferase activity, acting on acetyl-L-ornithine as donor"/>
    <property type="evidence" value="ECO:0007669"/>
    <property type="project" value="UniProtKB-UniRule"/>
</dbReference>
<keyword evidence="9" id="KW-0963">Cytoplasm</keyword>
<dbReference type="UniPathway" id="UPA00068">
    <property type="reaction ID" value="UER00106"/>
</dbReference>
<evidence type="ECO:0000313" key="11">
    <source>
        <dbReference type="Proteomes" id="UP000185934"/>
    </source>
</evidence>
<feature type="binding site" evidence="9">
    <location>
        <position position="341"/>
    </location>
    <ligand>
        <name>substrate</name>
    </ligand>
</feature>
<comment type="similarity">
    <text evidence="1 9">Belongs to the ArgJ family.</text>
</comment>
<feature type="site" description="Involved in the stabilization of negative charge on the oxyanion by the formation of the oxyanion hole" evidence="9">
    <location>
        <position position="186"/>
    </location>
</feature>
<comment type="subcellular location">
    <subcellularLocation>
        <location evidence="9">Cytoplasm</location>
    </subcellularLocation>
</comment>
<reference evidence="11" key="1">
    <citation type="submission" date="2016-11" db="EMBL/GenBank/DDBJ databases">
        <title>Dehalogenimonas formicexedens sp. nov., a chlorinated alkane respiring bacterium isolated from contaminated groundwater.</title>
        <authorList>
            <person name="Key T.A."/>
            <person name="Bowman K.S."/>
            <person name="Lee I."/>
            <person name="Chun J."/>
            <person name="Albuquerque L."/>
            <person name="da Costa M.S."/>
            <person name="Rainey F.A."/>
            <person name="Moe W.M."/>
        </authorList>
    </citation>
    <scope>NUCLEOTIDE SEQUENCE [LARGE SCALE GENOMIC DNA]</scope>
    <source>
        <strain evidence="11">NSZ-14</strain>
    </source>
</reference>
<organism evidence="10 11">
    <name type="scientific">Dehalogenimonas formicexedens</name>
    <dbReference type="NCBI Taxonomy" id="1839801"/>
    <lineage>
        <taxon>Bacteria</taxon>
        <taxon>Bacillati</taxon>
        <taxon>Chloroflexota</taxon>
        <taxon>Dehalococcoidia</taxon>
        <taxon>Dehalococcoidales</taxon>
        <taxon>Dehalococcoidaceae</taxon>
        <taxon>Dehalogenimonas</taxon>
    </lineage>
</organism>
<feature type="binding site" evidence="9">
    <location>
        <position position="463"/>
    </location>
    <ligand>
        <name>substrate</name>
    </ligand>
</feature>
<accession>A0A1P8F646</accession>
<dbReference type="STRING" id="1839801.Dform_00599"/>
<dbReference type="GO" id="GO:0006592">
    <property type="term" value="P:ornithine biosynthetic process"/>
    <property type="evidence" value="ECO:0007669"/>
    <property type="project" value="TreeGrafter"/>
</dbReference>
<dbReference type="Pfam" id="PF01960">
    <property type="entry name" value="ArgJ"/>
    <property type="match status" value="1"/>
</dbReference>
<comment type="subunit">
    <text evidence="2 9">Heterotetramer of two alpha and two beta chains.</text>
</comment>
<dbReference type="Proteomes" id="UP000185934">
    <property type="component" value="Chromosome"/>
</dbReference>
<dbReference type="NCBIfam" id="TIGR00120">
    <property type="entry name" value="ArgJ"/>
    <property type="match status" value="1"/>
</dbReference>
<evidence type="ECO:0000256" key="7">
    <source>
        <dbReference type="ARBA" id="ARBA00023315"/>
    </source>
</evidence>
<dbReference type="EC" id="2.3.1.35" evidence="9"/>
<keyword evidence="3 9" id="KW-0055">Arginine biosynthesis</keyword>
<keyword evidence="7 9" id="KW-0012">Acyltransferase</keyword>
<dbReference type="GO" id="GO:0004042">
    <property type="term" value="F:L-glutamate N-acetyltransferase activity"/>
    <property type="evidence" value="ECO:0007669"/>
    <property type="project" value="UniProtKB-UniRule"/>
</dbReference>
<keyword evidence="5 9" id="KW-0808">Transferase</keyword>
<sequence length="468" mass="49210">MGRPLKIDKLVEYIISISTWLVPARLYLLGLTDIFSNGAVIGGDLNGRVACSLPHHKRCAIFYHHFMISKPEIIPHGSITSAAGFSAGAVAAGIKKAAGALDLAVIVSGKPCSAAAVFTQNRFKAAPVLVSQMHLADTDKIQAIIVNAGCANAGTGKTGLENARAMTELAGSRLGIESKSVLVASTGVIGVRLPLGKIGPGLNHLKLDAAYGHDFARAIMTTDTVPKEIAVRSLEHGFTVGGCAKGAGMIHPDMATLLAFITTDARIDSALLARLLKRVVNKSFNVISVDGDTSTNDSVFVLANGAATQQIIEGTASFRALAEALEYVCIHLAKSVARDGEGATKLIELTVTGAATPSDARKVARTILSSPLVKTAVHGADPNWGRIVAAAGRSGAKFDLDKADLWIGDVEVLKQGTPLEIDKIRASDQFKEKEVFIHLDLGLGKSRITGWGCDMSAEYVHINADYTT</sequence>
<comment type="function">
    <text evidence="9">Catalyzes two activities which are involved in the cyclic version of arginine biosynthesis: the synthesis of N-acetylglutamate from glutamate and acetyl-CoA as the acetyl donor, and of ornithine by transacetylation between N(2)-acetylornithine and glutamate.</text>
</comment>
<dbReference type="EC" id="2.3.1.1" evidence="9"/>
<gene>
    <name evidence="9 10" type="primary">argJ</name>
    <name evidence="10" type="ORF">Dform_00599</name>
</gene>
<dbReference type="FunFam" id="3.60.70.12:FF:000001">
    <property type="entry name" value="Arginine biosynthesis bifunctional protein ArgJ, chloroplastic"/>
    <property type="match status" value="1"/>
</dbReference>
<dbReference type="InterPro" id="IPR042195">
    <property type="entry name" value="ArgJ_beta_C"/>
</dbReference>
<feature type="site" description="Involved in the stabilization of negative charge on the oxyanion by the formation of the oxyanion hole" evidence="9">
    <location>
        <position position="187"/>
    </location>
</feature>
<keyword evidence="4 9" id="KW-0028">Amino-acid biosynthesis</keyword>
<feature type="active site" description="Nucleophile" evidence="9">
    <location>
        <position position="256"/>
    </location>
</feature>
<name>A0A1P8F646_9CHLR</name>
<dbReference type="InterPro" id="IPR002813">
    <property type="entry name" value="Arg_biosynth_ArgJ"/>
</dbReference>
<evidence type="ECO:0000313" key="10">
    <source>
        <dbReference type="EMBL" id="APV43954.1"/>
    </source>
</evidence>
<dbReference type="KEGG" id="dfo:Dform_00599"/>
<feature type="chain" id="PRO_5023235940" description="Arginine biosynthesis bifunctional protein ArgJ beta chain" evidence="9">
    <location>
        <begin position="256"/>
        <end position="468"/>
    </location>
</feature>
<comment type="catalytic activity">
    <reaction evidence="9">
        <text>L-glutamate + acetyl-CoA = N-acetyl-L-glutamate + CoA + H(+)</text>
        <dbReference type="Rhea" id="RHEA:24292"/>
        <dbReference type="ChEBI" id="CHEBI:15378"/>
        <dbReference type="ChEBI" id="CHEBI:29985"/>
        <dbReference type="ChEBI" id="CHEBI:44337"/>
        <dbReference type="ChEBI" id="CHEBI:57287"/>
        <dbReference type="ChEBI" id="CHEBI:57288"/>
        <dbReference type="EC" id="2.3.1.1"/>
    </reaction>
</comment>
<proteinExistence type="inferred from homology"/>
<evidence type="ECO:0000256" key="1">
    <source>
        <dbReference type="ARBA" id="ARBA00006774"/>
    </source>
</evidence>
<evidence type="ECO:0000256" key="5">
    <source>
        <dbReference type="ARBA" id="ARBA00022679"/>
    </source>
</evidence>
<dbReference type="EMBL" id="CP018258">
    <property type="protein sequence ID" value="APV43954.1"/>
    <property type="molecule type" value="Genomic_DNA"/>
</dbReference>
<dbReference type="CDD" id="cd02152">
    <property type="entry name" value="OAT"/>
    <property type="match status" value="1"/>
</dbReference>
<dbReference type="SUPFAM" id="SSF56266">
    <property type="entry name" value="DmpA/ArgJ-like"/>
    <property type="match status" value="1"/>
</dbReference>
<dbReference type="HAMAP" id="MF_01106">
    <property type="entry name" value="ArgJ"/>
    <property type="match status" value="1"/>
</dbReference>
<dbReference type="InterPro" id="IPR016117">
    <property type="entry name" value="ArgJ-like_dom_sf"/>
</dbReference>
<feature type="binding site" evidence="9">
    <location>
        <position position="221"/>
    </location>
    <ligand>
        <name>substrate</name>
    </ligand>
</feature>
<comment type="catalytic activity">
    <reaction evidence="8 9">
        <text>N(2)-acetyl-L-ornithine + L-glutamate = N-acetyl-L-glutamate + L-ornithine</text>
        <dbReference type="Rhea" id="RHEA:15349"/>
        <dbReference type="ChEBI" id="CHEBI:29985"/>
        <dbReference type="ChEBI" id="CHEBI:44337"/>
        <dbReference type="ChEBI" id="CHEBI:46911"/>
        <dbReference type="ChEBI" id="CHEBI:57805"/>
        <dbReference type="EC" id="2.3.1.35"/>
    </reaction>
</comment>
<evidence type="ECO:0000256" key="6">
    <source>
        <dbReference type="ARBA" id="ARBA00022813"/>
    </source>
</evidence>
<dbReference type="NCBIfam" id="NF003802">
    <property type="entry name" value="PRK05388.1"/>
    <property type="match status" value="1"/>
</dbReference>
<keyword evidence="9" id="KW-0511">Multifunctional enzyme</keyword>
<comment type="pathway">
    <text evidence="9">Amino-acid biosynthesis; L-arginine biosynthesis; L-ornithine and N-acetyl-L-glutamate from L-glutamate and N(2)-acetyl-L-ornithine (cyclic): step 1/1.</text>
</comment>
<dbReference type="GO" id="GO:0005737">
    <property type="term" value="C:cytoplasm"/>
    <property type="evidence" value="ECO:0007669"/>
    <property type="project" value="UniProtKB-SubCell"/>
</dbReference>
<dbReference type="PANTHER" id="PTHR23100:SF0">
    <property type="entry name" value="ARGININE BIOSYNTHESIS BIFUNCTIONAL PROTEIN ARGJ, MITOCHONDRIAL"/>
    <property type="match status" value="1"/>
</dbReference>
<keyword evidence="11" id="KW-1185">Reference proteome</keyword>
<feature type="chain" id="PRO_5023235941" description="Arginine biosynthesis bifunctional protein ArgJ alpha chain" evidence="9">
    <location>
        <begin position="1"/>
        <end position="255"/>
    </location>
</feature>
<protein>
    <recommendedName>
        <fullName evidence="9">Arginine biosynthesis bifunctional protein ArgJ</fullName>
    </recommendedName>
    <domain>
        <recommendedName>
            <fullName evidence="9">Glutamate N-acetyltransferase</fullName>
            <ecNumber evidence="9">2.3.1.35</ecNumber>
        </recommendedName>
        <alternativeName>
            <fullName evidence="9">Ornithine acetyltransferase</fullName>
            <shortName evidence="9">OATase</shortName>
        </alternativeName>
        <alternativeName>
            <fullName evidence="9">Ornithine transacetylase</fullName>
        </alternativeName>
    </domain>
    <domain>
        <recommendedName>
            <fullName evidence="9">Amino-acid acetyltransferase</fullName>
            <ecNumber evidence="9">2.3.1.1</ecNumber>
        </recommendedName>
        <alternativeName>
            <fullName evidence="9">N-acetylglutamate synthase</fullName>
            <shortName evidence="9">AGSase</shortName>
        </alternativeName>
    </domain>
    <component>
        <recommendedName>
            <fullName evidence="9">Arginine biosynthesis bifunctional protein ArgJ alpha chain</fullName>
        </recommendedName>
    </component>
    <component>
        <recommendedName>
            <fullName evidence="9">Arginine biosynthesis bifunctional protein ArgJ beta chain</fullName>
        </recommendedName>
    </component>
</protein>